<feature type="domain" description="Carbohydrate kinase PfkB" evidence="3">
    <location>
        <begin position="16"/>
        <end position="318"/>
    </location>
</feature>
<dbReference type="GO" id="GO:0016773">
    <property type="term" value="F:phosphotransferase activity, alcohol group as acceptor"/>
    <property type="evidence" value="ECO:0007669"/>
    <property type="project" value="InterPro"/>
</dbReference>
<dbReference type="Pfam" id="PF00294">
    <property type="entry name" value="PfkB"/>
    <property type="match status" value="1"/>
</dbReference>
<name>A0A239T9D7_9FIRM</name>
<evidence type="ECO:0000259" key="3">
    <source>
        <dbReference type="Pfam" id="PF00294"/>
    </source>
</evidence>
<dbReference type="GO" id="GO:0005829">
    <property type="term" value="C:cytosol"/>
    <property type="evidence" value="ECO:0007669"/>
    <property type="project" value="TreeGrafter"/>
</dbReference>
<dbReference type="PANTHER" id="PTHR46969">
    <property type="entry name" value="BIFUNCTIONAL PROTEIN HLDE"/>
    <property type="match status" value="1"/>
</dbReference>
<evidence type="ECO:0000313" key="5">
    <source>
        <dbReference type="Proteomes" id="UP000215383"/>
    </source>
</evidence>
<dbReference type="OrthoDB" id="9802794at2"/>
<evidence type="ECO:0000256" key="2">
    <source>
        <dbReference type="ARBA" id="ARBA00022777"/>
    </source>
</evidence>
<accession>A0A239T9D7</accession>
<dbReference type="Proteomes" id="UP000215383">
    <property type="component" value="Chromosome 1"/>
</dbReference>
<dbReference type="AlphaFoldDB" id="A0A239T9D7"/>
<dbReference type="GO" id="GO:0033785">
    <property type="term" value="F:heptose 7-phosphate kinase activity"/>
    <property type="evidence" value="ECO:0007669"/>
    <property type="project" value="TreeGrafter"/>
</dbReference>
<dbReference type="GeneID" id="78506074"/>
<gene>
    <name evidence="4" type="primary">hldE_1</name>
    <name evidence="4" type="ORF">SAMEA4364220_00026</name>
</gene>
<sequence length="329" mass="35710">MKPDLIDFVDKFKGKRILIIGDMIADIYLEGDISRISREAPVLVLIEKEEKTVPGGAANVVNNVATLGGKAFAVGILGKDRGALNLKHTLEENGVNTDGMFCDQTRKTITKTRVIAGGRATVSQQVVRIDRECNTPISSAYEKEVLKYIEMIMPQIQGVVMSDYGSGTITPNIKELILKLSKEYDIPSIVDSRYAIFDFVGTDYVKQNDAELSNAVGYKIDSEEKLYEAAQDFLIKMQAKGILITRGEKGMTLFEKNGDVHNIPVSDKSEVFDVSGAGDTCVATFITALAAGALPSQAAEISNFASGIAVRKMGTATVSDEELINVLKK</sequence>
<organism evidence="4 5">
    <name type="scientific">Megamonas hypermegale</name>
    <dbReference type="NCBI Taxonomy" id="158847"/>
    <lineage>
        <taxon>Bacteria</taxon>
        <taxon>Bacillati</taxon>
        <taxon>Bacillota</taxon>
        <taxon>Negativicutes</taxon>
        <taxon>Selenomonadales</taxon>
        <taxon>Selenomonadaceae</taxon>
        <taxon>Megamonas</taxon>
    </lineage>
</organism>
<dbReference type="InterPro" id="IPR029056">
    <property type="entry name" value="Ribokinase-like"/>
</dbReference>
<dbReference type="CDD" id="cd01172">
    <property type="entry name" value="RfaE_like"/>
    <property type="match status" value="1"/>
</dbReference>
<dbReference type="InterPro" id="IPR011913">
    <property type="entry name" value="RfaE_dom_I"/>
</dbReference>
<evidence type="ECO:0000313" key="4">
    <source>
        <dbReference type="EMBL" id="SNU93564.1"/>
    </source>
</evidence>
<keyword evidence="5" id="KW-1185">Reference proteome</keyword>
<dbReference type="RefSeq" id="WP_081654838.1">
    <property type="nucleotide sequence ID" value="NZ_CALXYH010000004.1"/>
</dbReference>
<dbReference type="EMBL" id="LT906446">
    <property type="protein sequence ID" value="SNU93564.1"/>
    <property type="molecule type" value="Genomic_DNA"/>
</dbReference>
<evidence type="ECO:0000256" key="1">
    <source>
        <dbReference type="ARBA" id="ARBA00022679"/>
    </source>
</evidence>
<dbReference type="GO" id="GO:0033786">
    <property type="term" value="F:heptose-1-phosphate adenylyltransferase activity"/>
    <property type="evidence" value="ECO:0007669"/>
    <property type="project" value="TreeGrafter"/>
</dbReference>
<dbReference type="InterPro" id="IPR011611">
    <property type="entry name" value="PfkB_dom"/>
</dbReference>
<dbReference type="SUPFAM" id="SSF53613">
    <property type="entry name" value="Ribokinase-like"/>
    <property type="match status" value="1"/>
</dbReference>
<protein>
    <submittedName>
        <fullName evidence="4">Bifunctional protein hldE</fullName>
    </submittedName>
</protein>
<dbReference type="PANTHER" id="PTHR46969:SF1">
    <property type="entry name" value="BIFUNCTIONAL PROTEIN HLDE"/>
    <property type="match status" value="1"/>
</dbReference>
<keyword evidence="2" id="KW-0418">Kinase</keyword>
<dbReference type="Gene3D" id="3.40.1190.20">
    <property type="match status" value="1"/>
</dbReference>
<proteinExistence type="predicted"/>
<dbReference type="eggNOG" id="COG2870">
    <property type="taxonomic scope" value="Bacteria"/>
</dbReference>
<reference evidence="4 5" key="1">
    <citation type="submission" date="2017-06" db="EMBL/GenBank/DDBJ databases">
        <authorList>
            <consortium name="Pathogen Informatics"/>
        </authorList>
    </citation>
    <scope>NUCLEOTIDE SEQUENCE [LARGE SCALE GENOMIC DNA]</scope>
    <source>
        <strain evidence="4 5">NCTC10570</strain>
    </source>
</reference>
<keyword evidence="1" id="KW-0808">Transferase</keyword>